<dbReference type="CDD" id="cd00056">
    <property type="entry name" value="ENDO3c"/>
    <property type="match status" value="1"/>
</dbReference>
<dbReference type="PANTHER" id="PTHR10359">
    <property type="entry name" value="A/G-SPECIFIC ADENINE GLYCOSYLASE/ENDONUCLEASE III"/>
    <property type="match status" value="1"/>
</dbReference>
<protein>
    <recommendedName>
        <fullName evidence="10">Endonuclease III</fullName>
        <ecNumber evidence="10">4.2.99.18</ecNumber>
    </recommendedName>
    <alternativeName>
        <fullName evidence="10">DNA-(apurinic or apyrimidinic site) lyase</fullName>
    </alternativeName>
</protein>
<dbReference type="SUPFAM" id="SSF48150">
    <property type="entry name" value="DNA-glycosylase"/>
    <property type="match status" value="1"/>
</dbReference>
<keyword evidence="2 10" id="KW-0004">4Fe-4S</keyword>
<dbReference type="Gene3D" id="1.10.1670.10">
    <property type="entry name" value="Helix-hairpin-Helix base-excision DNA repair enzymes (C-terminal)"/>
    <property type="match status" value="1"/>
</dbReference>
<feature type="region of interest" description="Disordered" evidence="11">
    <location>
        <begin position="1"/>
        <end position="31"/>
    </location>
</feature>
<dbReference type="SMART" id="SM00478">
    <property type="entry name" value="ENDO3c"/>
    <property type="match status" value="1"/>
</dbReference>
<organism evidence="13 14">
    <name type="scientific">Endobacter medicaginis</name>
    <dbReference type="NCBI Taxonomy" id="1181271"/>
    <lineage>
        <taxon>Bacteria</taxon>
        <taxon>Pseudomonadati</taxon>
        <taxon>Pseudomonadota</taxon>
        <taxon>Alphaproteobacteria</taxon>
        <taxon>Acetobacterales</taxon>
        <taxon>Acetobacteraceae</taxon>
        <taxon>Endobacter</taxon>
    </lineage>
</organism>
<keyword evidence="13" id="KW-0255">Endonuclease</keyword>
<keyword evidence="5 10" id="KW-0378">Hydrolase</keyword>
<keyword evidence="7 10" id="KW-0411">Iron-sulfur</keyword>
<dbReference type="GO" id="GO:0046872">
    <property type="term" value="F:metal ion binding"/>
    <property type="evidence" value="ECO:0007669"/>
    <property type="project" value="UniProtKB-KW"/>
</dbReference>
<dbReference type="Proteomes" id="UP000557688">
    <property type="component" value="Unassembled WGS sequence"/>
</dbReference>
<sequence length="246" mass="26252">MTTSTTSPKSATRRSRASSEPKSGPRSKPMKAADVRPFIEALAAANPDAESELTYTDAFTLLVAVVLSAQATDASVNRSTPALFAAAPDPAAMAALGTDGIAPYIRTIGLWQSKARHVAALAARLVEAHGGQVPSDRAALEALPGVGRKTANVVLNIAFGEATMAVDTHIFRLGNRTGLAIGRTPRAVEDKLVRRIPPAMLRPAHHWLILHGRYVCRARTPECWRCAGAQWCTYPAKTEPKRSRAA</sequence>
<evidence type="ECO:0000259" key="12">
    <source>
        <dbReference type="SMART" id="SM00478"/>
    </source>
</evidence>
<dbReference type="GO" id="GO:0140078">
    <property type="term" value="F:class I DNA-(apurinic or apyrimidinic site) endonuclease activity"/>
    <property type="evidence" value="ECO:0007669"/>
    <property type="project" value="UniProtKB-EC"/>
</dbReference>
<dbReference type="HAMAP" id="MF_00942">
    <property type="entry name" value="Nth"/>
    <property type="match status" value="1"/>
</dbReference>
<evidence type="ECO:0000256" key="11">
    <source>
        <dbReference type="SAM" id="MobiDB-lite"/>
    </source>
</evidence>
<dbReference type="InterPro" id="IPR004036">
    <property type="entry name" value="Endonuclease-III-like_CS2"/>
</dbReference>
<dbReference type="GO" id="GO:0051539">
    <property type="term" value="F:4 iron, 4 sulfur cluster binding"/>
    <property type="evidence" value="ECO:0007669"/>
    <property type="project" value="UniProtKB-UniRule"/>
</dbReference>
<dbReference type="InterPro" id="IPR011257">
    <property type="entry name" value="DNA_glycosylase"/>
</dbReference>
<evidence type="ECO:0000256" key="5">
    <source>
        <dbReference type="ARBA" id="ARBA00022801"/>
    </source>
</evidence>
<gene>
    <name evidence="10" type="primary">nth</name>
    <name evidence="13" type="ORF">FHR90_002792</name>
</gene>
<evidence type="ECO:0000256" key="6">
    <source>
        <dbReference type="ARBA" id="ARBA00023004"/>
    </source>
</evidence>
<dbReference type="Gene3D" id="1.10.340.30">
    <property type="entry name" value="Hypothetical protein, domain 2"/>
    <property type="match status" value="1"/>
</dbReference>
<evidence type="ECO:0000256" key="2">
    <source>
        <dbReference type="ARBA" id="ARBA00022485"/>
    </source>
</evidence>
<dbReference type="GO" id="GO:0003677">
    <property type="term" value="F:DNA binding"/>
    <property type="evidence" value="ECO:0007669"/>
    <property type="project" value="UniProtKB-UniRule"/>
</dbReference>
<keyword evidence="13" id="KW-0540">Nuclease</keyword>
<evidence type="ECO:0000256" key="9">
    <source>
        <dbReference type="ARBA" id="ARBA00023295"/>
    </source>
</evidence>
<dbReference type="InterPro" id="IPR023170">
    <property type="entry name" value="HhH_base_excis_C"/>
</dbReference>
<dbReference type="InterPro" id="IPR000445">
    <property type="entry name" value="HhH_motif"/>
</dbReference>
<dbReference type="FunFam" id="1.10.340.30:FF:000001">
    <property type="entry name" value="Endonuclease III"/>
    <property type="match status" value="1"/>
</dbReference>
<dbReference type="EMBL" id="JACHXV010000014">
    <property type="protein sequence ID" value="MBB3174945.1"/>
    <property type="molecule type" value="Genomic_DNA"/>
</dbReference>
<comment type="similarity">
    <text evidence="1 10">Belongs to the Nth/MutY family.</text>
</comment>
<dbReference type="Pfam" id="PF00633">
    <property type="entry name" value="HHH"/>
    <property type="match status" value="1"/>
</dbReference>
<dbReference type="InterPro" id="IPR005759">
    <property type="entry name" value="Nth"/>
</dbReference>
<evidence type="ECO:0000256" key="7">
    <source>
        <dbReference type="ARBA" id="ARBA00023014"/>
    </source>
</evidence>
<feature type="binding site" evidence="10">
    <location>
        <position position="223"/>
    </location>
    <ligand>
        <name>[4Fe-4S] cluster</name>
        <dbReference type="ChEBI" id="CHEBI:49883"/>
    </ligand>
</feature>
<dbReference type="Pfam" id="PF00730">
    <property type="entry name" value="HhH-GPD"/>
    <property type="match status" value="1"/>
</dbReference>
<feature type="compositionally biased region" description="Polar residues" evidence="11">
    <location>
        <begin position="1"/>
        <end position="10"/>
    </location>
</feature>
<comment type="catalytic activity">
    <reaction evidence="10">
        <text>2'-deoxyribonucleotide-(2'-deoxyribose 5'-phosphate)-2'-deoxyribonucleotide-DNA = a 3'-end 2'-deoxyribonucleotide-(2,3-dehydro-2,3-deoxyribose 5'-phosphate)-DNA + a 5'-end 5'-phospho-2'-deoxyribonucleoside-DNA + H(+)</text>
        <dbReference type="Rhea" id="RHEA:66592"/>
        <dbReference type="Rhea" id="RHEA-COMP:13180"/>
        <dbReference type="Rhea" id="RHEA-COMP:16897"/>
        <dbReference type="Rhea" id="RHEA-COMP:17067"/>
        <dbReference type="ChEBI" id="CHEBI:15378"/>
        <dbReference type="ChEBI" id="CHEBI:136412"/>
        <dbReference type="ChEBI" id="CHEBI:157695"/>
        <dbReference type="ChEBI" id="CHEBI:167181"/>
        <dbReference type="EC" id="4.2.99.18"/>
    </reaction>
</comment>
<dbReference type="GO" id="GO:0019104">
    <property type="term" value="F:DNA N-glycosylase activity"/>
    <property type="evidence" value="ECO:0007669"/>
    <property type="project" value="UniProtKB-UniRule"/>
</dbReference>
<keyword evidence="9 10" id="KW-0326">Glycosidase</keyword>
<keyword evidence="8 10" id="KW-0234">DNA repair</keyword>
<dbReference type="EC" id="4.2.99.18" evidence="10"/>
<comment type="function">
    <text evidence="10">DNA repair enzyme that has both DNA N-glycosylase activity and AP-lyase activity. The DNA N-glycosylase activity releases various damaged pyrimidines from DNA by cleaving the N-glycosidic bond, leaving an AP (apurinic/apyrimidinic) site. The AP-lyase activity cleaves the phosphodiester bond 3' to the AP site by a beta-elimination, leaving a 3'-terminal unsaturated sugar and a product with a terminal 5'-phosphate.</text>
</comment>
<dbReference type="AlphaFoldDB" id="A0A839V241"/>
<evidence type="ECO:0000256" key="10">
    <source>
        <dbReference type="HAMAP-Rule" id="MF_00942"/>
    </source>
</evidence>
<keyword evidence="6 10" id="KW-0408">Iron</keyword>
<proteinExistence type="inferred from homology"/>
<keyword evidence="10 13" id="KW-0456">Lyase</keyword>
<dbReference type="InterPro" id="IPR003265">
    <property type="entry name" value="HhH-GPD_domain"/>
</dbReference>
<keyword evidence="10" id="KW-0238">DNA-binding</keyword>
<dbReference type="PANTHER" id="PTHR10359:SF18">
    <property type="entry name" value="ENDONUCLEASE III"/>
    <property type="match status" value="1"/>
</dbReference>
<evidence type="ECO:0000256" key="4">
    <source>
        <dbReference type="ARBA" id="ARBA00022763"/>
    </source>
</evidence>
<dbReference type="GO" id="GO:0006285">
    <property type="term" value="P:base-excision repair, AP site formation"/>
    <property type="evidence" value="ECO:0007669"/>
    <property type="project" value="TreeGrafter"/>
</dbReference>
<evidence type="ECO:0000313" key="14">
    <source>
        <dbReference type="Proteomes" id="UP000557688"/>
    </source>
</evidence>
<keyword evidence="4 10" id="KW-0227">DNA damage</keyword>
<keyword evidence="3 10" id="KW-0479">Metal-binding</keyword>
<keyword evidence="14" id="KW-1185">Reference proteome</keyword>
<name>A0A839V241_9PROT</name>
<evidence type="ECO:0000313" key="13">
    <source>
        <dbReference type="EMBL" id="MBB3174945.1"/>
    </source>
</evidence>
<evidence type="ECO:0000256" key="1">
    <source>
        <dbReference type="ARBA" id="ARBA00008343"/>
    </source>
</evidence>
<dbReference type="NCBIfam" id="TIGR01083">
    <property type="entry name" value="nth"/>
    <property type="match status" value="1"/>
</dbReference>
<evidence type="ECO:0000256" key="8">
    <source>
        <dbReference type="ARBA" id="ARBA00023204"/>
    </source>
</evidence>
<feature type="binding site" evidence="10">
    <location>
        <position position="226"/>
    </location>
    <ligand>
        <name>[4Fe-4S] cluster</name>
        <dbReference type="ChEBI" id="CHEBI:49883"/>
    </ligand>
</feature>
<comment type="cofactor">
    <cofactor evidence="10">
        <name>[4Fe-4S] cluster</name>
        <dbReference type="ChEBI" id="CHEBI:49883"/>
    </cofactor>
    <text evidence="10">Binds 1 [4Fe-4S] cluster.</text>
</comment>
<feature type="domain" description="HhH-GPD" evidence="12">
    <location>
        <begin position="67"/>
        <end position="214"/>
    </location>
</feature>
<dbReference type="PROSITE" id="PS01155">
    <property type="entry name" value="ENDONUCLEASE_III_2"/>
    <property type="match status" value="1"/>
</dbReference>
<dbReference type="PIRSF" id="PIRSF001435">
    <property type="entry name" value="Nth"/>
    <property type="match status" value="1"/>
</dbReference>
<feature type="binding site" evidence="10">
    <location>
        <position position="216"/>
    </location>
    <ligand>
        <name>[4Fe-4S] cluster</name>
        <dbReference type="ChEBI" id="CHEBI:49883"/>
    </ligand>
</feature>
<comment type="caution">
    <text evidence="13">The sequence shown here is derived from an EMBL/GenBank/DDBJ whole genome shotgun (WGS) entry which is preliminary data.</text>
</comment>
<accession>A0A839V241</accession>
<reference evidence="13 14" key="1">
    <citation type="submission" date="2020-08" db="EMBL/GenBank/DDBJ databases">
        <title>Genomic Encyclopedia of Type Strains, Phase III (KMG-III): the genomes of soil and plant-associated and newly described type strains.</title>
        <authorList>
            <person name="Whitman W."/>
        </authorList>
    </citation>
    <scope>NUCLEOTIDE SEQUENCE [LARGE SCALE GENOMIC DNA]</scope>
    <source>
        <strain evidence="13 14">CECT 8088</strain>
    </source>
</reference>
<feature type="binding site" evidence="10">
    <location>
        <position position="232"/>
    </location>
    <ligand>
        <name>[4Fe-4S] cluster</name>
        <dbReference type="ChEBI" id="CHEBI:49883"/>
    </ligand>
</feature>
<evidence type="ECO:0000256" key="3">
    <source>
        <dbReference type="ARBA" id="ARBA00022723"/>
    </source>
</evidence>